<dbReference type="Proteomes" id="UP001199919">
    <property type="component" value="Unassembled WGS sequence"/>
</dbReference>
<evidence type="ECO:0000256" key="5">
    <source>
        <dbReference type="ARBA" id="ARBA00022679"/>
    </source>
</evidence>
<feature type="domain" description="PAS" evidence="12">
    <location>
        <begin position="233"/>
        <end position="288"/>
    </location>
</feature>
<dbReference type="Pfam" id="PF02518">
    <property type="entry name" value="HATPase_c"/>
    <property type="match status" value="1"/>
</dbReference>
<dbReference type="InterPro" id="IPR013767">
    <property type="entry name" value="PAS_fold"/>
</dbReference>
<dbReference type="SUPFAM" id="SSF47384">
    <property type="entry name" value="Homodimeric domain of signal transducing histidine kinase"/>
    <property type="match status" value="1"/>
</dbReference>
<dbReference type="Pfam" id="PF00989">
    <property type="entry name" value="PAS"/>
    <property type="match status" value="1"/>
</dbReference>
<dbReference type="InterPro" id="IPR003661">
    <property type="entry name" value="HisK_dim/P_dom"/>
</dbReference>
<dbReference type="InterPro" id="IPR003660">
    <property type="entry name" value="HAMP_dom"/>
</dbReference>
<dbReference type="SUPFAM" id="SSF55874">
    <property type="entry name" value="ATPase domain of HSP90 chaperone/DNA topoisomerase II/histidine kinase"/>
    <property type="match status" value="1"/>
</dbReference>
<dbReference type="Gene3D" id="6.10.340.10">
    <property type="match status" value="1"/>
</dbReference>
<dbReference type="PANTHER" id="PTHR42878:SF7">
    <property type="entry name" value="SENSOR HISTIDINE KINASE GLRK"/>
    <property type="match status" value="1"/>
</dbReference>
<dbReference type="SMART" id="SM00387">
    <property type="entry name" value="HATPase_c"/>
    <property type="match status" value="1"/>
</dbReference>
<evidence type="ECO:0000256" key="10">
    <source>
        <dbReference type="SAM" id="Phobius"/>
    </source>
</evidence>
<dbReference type="SMART" id="SM00091">
    <property type="entry name" value="PAS"/>
    <property type="match status" value="1"/>
</dbReference>
<evidence type="ECO:0000256" key="4">
    <source>
        <dbReference type="ARBA" id="ARBA00022553"/>
    </source>
</evidence>
<dbReference type="GO" id="GO:0005524">
    <property type="term" value="F:ATP binding"/>
    <property type="evidence" value="ECO:0007669"/>
    <property type="project" value="UniProtKB-KW"/>
</dbReference>
<dbReference type="PROSITE" id="PS50112">
    <property type="entry name" value="PAS"/>
    <property type="match status" value="1"/>
</dbReference>
<evidence type="ECO:0000256" key="6">
    <source>
        <dbReference type="ARBA" id="ARBA00022741"/>
    </source>
</evidence>
<evidence type="ECO:0000259" key="12">
    <source>
        <dbReference type="PROSITE" id="PS50112"/>
    </source>
</evidence>
<accession>A0ABS8TWA9</accession>
<evidence type="ECO:0000313" key="15">
    <source>
        <dbReference type="Proteomes" id="UP001199919"/>
    </source>
</evidence>
<sequence>MKIKTKLRLGFGFLFAVVIFFGALSLFYINEIAKSSQVILKDNYETLRYIREMRRVLDEQSLPLNKASADKFGQSLLKERNNITETGEREAVERLTAAFSKITIPGTTATQLEATERQIRATLMDIEDVNMRAIVRKHAAAQASVQKTTVLLGFAGTITFLILFSFSVNFPSFISGPLRKLQEGISEISKKNYATRLDFRQDDEFADVAQAFNNMATRLREWENSNLATVLSEKRRIEAIIEQMQNAIIGVNEKQEILFINTAAKKILSLQDDRPEGKLISELTRQNDLLRSIINEQVKAKPFKIVVDGKESHFQLQTRKISVPNMKPAVTDGINLANTPAGKVYILENITEFKERDEAKTNFIATISHELKTPISSIRLSLKLLNDQRIGPVNEEQRQLVHHIEEDTNRLLKITSELLELSQVETGNIQLNFVPAEPAQIVDYAIDSVKFQAEQKGVALEVLTDANLPKVRVDMEKTAWVLVNFLSNALRYSPEKSKVIIRVTKHGQWVEFSVKDMGKGIDEQFQKRLFDRYFQVPTDGQNKSGSGLGLAISKDFIEVQQGRIGLESALGEGSRFYFLLPAIS</sequence>
<dbReference type="SUPFAM" id="SSF158472">
    <property type="entry name" value="HAMP domain-like"/>
    <property type="match status" value="1"/>
</dbReference>
<keyword evidence="10" id="KW-0812">Transmembrane</keyword>
<evidence type="ECO:0000256" key="3">
    <source>
        <dbReference type="ARBA" id="ARBA00012438"/>
    </source>
</evidence>
<dbReference type="CDD" id="cd06225">
    <property type="entry name" value="HAMP"/>
    <property type="match status" value="1"/>
</dbReference>
<dbReference type="PANTHER" id="PTHR42878">
    <property type="entry name" value="TWO-COMPONENT HISTIDINE KINASE"/>
    <property type="match status" value="1"/>
</dbReference>
<evidence type="ECO:0000313" key="14">
    <source>
        <dbReference type="EMBL" id="MCD8739159.1"/>
    </source>
</evidence>
<dbReference type="InterPro" id="IPR050351">
    <property type="entry name" value="BphY/WalK/GraS-like"/>
</dbReference>
<dbReference type="Pfam" id="PF00512">
    <property type="entry name" value="HisKA"/>
    <property type="match status" value="1"/>
</dbReference>
<feature type="domain" description="Histidine kinase" evidence="11">
    <location>
        <begin position="366"/>
        <end position="584"/>
    </location>
</feature>
<evidence type="ECO:0000256" key="2">
    <source>
        <dbReference type="ARBA" id="ARBA00004370"/>
    </source>
</evidence>
<evidence type="ECO:0000256" key="1">
    <source>
        <dbReference type="ARBA" id="ARBA00000085"/>
    </source>
</evidence>
<evidence type="ECO:0000256" key="8">
    <source>
        <dbReference type="ARBA" id="ARBA00022840"/>
    </source>
</evidence>
<comment type="caution">
    <text evidence="14">The sequence shown here is derived from an EMBL/GenBank/DDBJ whole genome shotgun (WGS) entry which is preliminary data.</text>
</comment>
<organism evidence="14 15">
    <name type="scientific">Mucilaginibacter roseus</name>
    <dbReference type="NCBI Taxonomy" id="1528868"/>
    <lineage>
        <taxon>Bacteria</taxon>
        <taxon>Pseudomonadati</taxon>
        <taxon>Bacteroidota</taxon>
        <taxon>Sphingobacteriia</taxon>
        <taxon>Sphingobacteriales</taxon>
        <taxon>Sphingobacteriaceae</taxon>
        <taxon>Mucilaginibacter</taxon>
    </lineage>
</organism>
<gene>
    <name evidence="14" type="ORF">LT679_00980</name>
</gene>
<dbReference type="SMART" id="SM00388">
    <property type="entry name" value="HisKA"/>
    <property type="match status" value="1"/>
</dbReference>
<dbReference type="InterPro" id="IPR000014">
    <property type="entry name" value="PAS"/>
</dbReference>
<dbReference type="SMART" id="SM00304">
    <property type="entry name" value="HAMP"/>
    <property type="match status" value="1"/>
</dbReference>
<keyword evidence="7" id="KW-0418">Kinase</keyword>
<evidence type="ECO:0000256" key="7">
    <source>
        <dbReference type="ARBA" id="ARBA00022777"/>
    </source>
</evidence>
<keyword evidence="4" id="KW-0597">Phosphoprotein</keyword>
<dbReference type="RefSeq" id="WP_232175032.1">
    <property type="nucleotide sequence ID" value="NZ_JAJPWV010000001.1"/>
</dbReference>
<evidence type="ECO:0000259" key="13">
    <source>
        <dbReference type="PROSITE" id="PS50885"/>
    </source>
</evidence>
<keyword evidence="10" id="KW-0472">Membrane</keyword>
<keyword evidence="5" id="KW-0808">Transferase</keyword>
<dbReference type="InterPro" id="IPR005467">
    <property type="entry name" value="His_kinase_dom"/>
</dbReference>
<reference evidence="14 15" key="1">
    <citation type="submission" date="2021-12" db="EMBL/GenBank/DDBJ databases">
        <title>Mucilaginibacter roseus genome.</title>
        <authorList>
            <person name="Ferreira J.R."/>
            <person name="Newman J.D."/>
        </authorList>
    </citation>
    <scope>NUCLEOTIDE SEQUENCE [LARGE SCALE GENOMIC DNA]</scope>
    <source>
        <strain evidence="14 15">LMG 28454</strain>
    </source>
</reference>
<comment type="catalytic activity">
    <reaction evidence="1">
        <text>ATP + protein L-histidine = ADP + protein N-phospho-L-histidine.</text>
        <dbReference type="EC" id="2.7.13.3"/>
    </reaction>
</comment>
<keyword evidence="15" id="KW-1185">Reference proteome</keyword>
<proteinExistence type="predicted"/>
<dbReference type="EC" id="2.7.13.3" evidence="3"/>
<dbReference type="Pfam" id="PF00672">
    <property type="entry name" value="HAMP"/>
    <property type="match status" value="1"/>
</dbReference>
<protein>
    <recommendedName>
        <fullName evidence="3">histidine kinase</fullName>
        <ecNumber evidence="3">2.7.13.3</ecNumber>
    </recommendedName>
</protein>
<dbReference type="PROSITE" id="PS50109">
    <property type="entry name" value="HIS_KIN"/>
    <property type="match status" value="1"/>
</dbReference>
<comment type="subcellular location">
    <subcellularLocation>
        <location evidence="2">Membrane</location>
    </subcellularLocation>
</comment>
<dbReference type="PROSITE" id="PS50885">
    <property type="entry name" value="HAMP"/>
    <property type="match status" value="1"/>
</dbReference>
<dbReference type="PRINTS" id="PR00344">
    <property type="entry name" value="BCTRLSENSOR"/>
</dbReference>
<keyword evidence="10" id="KW-1133">Transmembrane helix</keyword>
<dbReference type="EMBL" id="JAJPWV010000001">
    <property type="protein sequence ID" value="MCD8739159.1"/>
    <property type="molecule type" value="Genomic_DNA"/>
</dbReference>
<dbReference type="Gene3D" id="1.10.287.130">
    <property type="match status" value="1"/>
</dbReference>
<dbReference type="Gene3D" id="3.30.450.20">
    <property type="entry name" value="PAS domain"/>
    <property type="match status" value="1"/>
</dbReference>
<dbReference type="InterPro" id="IPR036890">
    <property type="entry name" value="HATPase_C_sf"/>
</dbReference>
<evidence type="ECO:0000259" key="11">
    <source>
        <dbReference type="PROSITE" id="PS50109"/>
    </source>
</evidence>
<name>A0ABS8TWA9_9SPHI</name>
<keyword evidence="6" id="KW-0547">Nucleotide-binding</keyword>
<feature type="domain" description="HAMP" evidence="13">
    <location>
        <begin position="172"/>
        <end position="224"/>
    </location>
</feature>
<feature type="transmembrane region" description="Helical" evidence="10">
    <location>
        <begin position="150"/>
        <end position="170"/>
    </location>
</feature>
<dbReference type="Gene3D" id="3.30.565.10">
    <property type="entry name" value="Histidine kinase-like ATPase, C-terminal domain"/>
    <property type="match status" value="1"/>
</dbReference>
<evidence type="ECO:0000256" key="9">
    <source>
        <dbReference type="ARBA" id="ARBA00023012"/>
    </source>
</evidence>
<keyword evidence="9" id="KW-0902">Two-component regulatory system</keyword>
<keyword evidence="8 14" id="KW-0067">ATP-binding</keyword>
<dbReference type="InterPro" id="IPR036097">
    <property type="entry name" value="HisK_dim/P_sf"/>
</dbReference>
<dbReference type="InterPro" id="IPR004358">
    <property type="entry name" value="Sig_transdc_His_kin-like_C"/>
</dbReference>
<dbReference type="InterPro" id="IPR003594">
    <property type="entry name" value="HATPase_dom"/>
</dbReference>
<feature type="transmembrane region" description="Helical" evidence="10">
    <location>
        <begin position="7"/>
        <end position="29"/>
    </location>
</feature>
<dbReference type="CDD" id="cd00082">
    <property type="entry name" value="HisKA"/>
    <property type="match status" value="1"/>
</dbReference>